<name>A0A089ZIH6_METFO</name>
<accession>A0A089ZIH6</accession>
<proteinExistence type="predicted"/>
<dbReference type="RefSeq" id="WP_048085421.1">
    <property type="nucleotide sequence ID" value="NZ_CP006933.1"/>
</dbReference>
<dbReference type="AlphaFoldDB" id="A0A089ZIH6"/>
<dbReference type="Proteomes" id="UP000029661">
    <property type="component" value="Chromosome"/>
</dbReference>
<reference evidence="1 2" key="1">
    <citation type="submission" date="2013-12" db="EMBL/GenBank/DDBJ databases">
        <title>The complete genome sequence of Methanobacterium sp. BRM9.</title>
        <authorList>
            <consortium name="Pastoral Greenhouse Gas Research Consortium"/>
            <person name="Kelly W.J."/>
            <person name="Leahy S.C."/>
            <person name="Perry R."/>
            <person name="Li D."/>
            <person name="Altermann E."/>
            <person name="Lambie S.C."/>
            <person name="Attwood G.T."/>
        </authorList>
    </citation>
    <scope>NUCLEOTIDE SEQUENCE [LARGE SCALE GENOMIC DNA]</scope>
    <source>
        <strain evidence="1 2">BRM9</strain>
    </source>
</reference>
<evidence type="ECO:0000313" key="2">
    <source>
        <dbReference type="Proteomes" id="UP000029661"/>
    </source>
</evidence>
<sequence length="266" mass="29751">MALTTAQRGKIREIKEKYKKEGLKEIKGRDGVWRPTVIGESFKGKYLECVPDADNYHRNKYIFSDDNELKDSNGRLVGLDGRIALFGGVTLDDSMAWIPIGAMVGVIYCGERPNPGYKRATKLFTVMSDKELDVPMNISTPTKKKPAADLAIDDEAARELIKDCKTFLDSEGKKNPSIPEIANYAEKILQEDDKPDQQLLDQVHTILARDLIAECALSLTSDDNLNPSEEEVAECAKKILENKNRPLLTKVQLLLADIVKSKKKEV</sequence>
<organism evidence="1 2">
    <name type="scientific">Methanobacterium formicicum</name>
    <dbReference type="NCBI Taxonomy" id="2162"/>
    <lineage>
        <taxon>Archaea</taxon>
        <taxon>Methanobacteriati</taxon>
        <taxon>Methanobacteriota</taxon>
        <taxon>Methanomada group</taxon>
        <taxon>Methanobacteria</taxon>
        <taxon>Methanobacteriales</taxon>
        <taxon>Methanobacteriaceae</taxon>
        <taxon>Methanobacterium</taxon>
    </lineage>
</organism>
<dbReference type="STRING" id="2162.BRM9_1656"/>
<dbReference type="KEGG" id="mfc:BRM9_1656"/>
<dbReference type="EMBL" id="CP006933">
    <property type="protein sequence ID" value="AIS32468.1"/>
    <property type="molecule type" value="Genomic_DNA"/>
</dbReference>
<evidence type="ECO:0000313" key="1">
    <source>
        <dbReference type="EMBL" id="AIS32468.1"/>
    </source>
</evidence>
<gene>
    <name evidence="1" type="ORF">BRM9_1656</name>
</gene>
<protein>
    <submittedName>
        <fullName evidence="1">Uncharacterized protein</fullName>
    </submittedName>
</protein>
<dbReference type="GeneID" id="24792821"/>